<dbReference type="GeneID" id="34687983"/>
<keyword evidence="2" id="KW-1133">Transmembrane helix</keyword>
<evidence type="ECO:0000256" key="2">
    <source>
        <dbReference type="SAM" id="Phobius"/>
    </source>
</evidence>
<feature type="region of interest" description="Disordered" evidence="1">
    <location>
        <begin position="107"/>
        <end position="135"/>
    </location>
</feature>
<dbReference type="Proteomes" id="UP000054304">
    <property type="component" value="Unassembled WGS sequence"/>
</dbReference>
<gene>
    <name evidence="3" type="ORF">LALA0_S11e03994g</name>
</gene>
<name>A0A0C7N953_9SACH</name>
<dbReference type="STRING" id="1245769.A0A0C7N953"/>
<dbReference type="OrthoDB" id="4035013at2759"/>
<protein>
    <submittedName>
        <fullName evidence="3">LALA0S11e03994g1_1</fullName>
    </submittedName>
</protein>
<accession>A0A0C7N953</accession>
<feature type="transmembrane region" description="Helical" evidence="2">
    <location>
        <begin position="44"/>
        <end position="65"/>
    </location>
</feature>
<evidence type="ECO:0000313" key="3">
    <source>
        <dbReference type="EMBL" id="CEP64433.1"/>
    </source>
</evidence>
<evidence type="ECO:0000256" key="1">
    <source>
        <dbReference type="SAM" id="MobiDB-lite"/>
    </source>
</evidence>
<keyword evidence="4" id="KW-1185">Reference proteome</keyword>
<evidence type="ECO:0000313" key="4">
    <source>
        <dbReference type="Proteomes" id="UP000054304"/>
    </source>
</evidence>
<keyword evidence="2" id="KW-0472">Membrane</keyword>
<proteinExistence type="predicted"/>
<dbReference type="AlphaFoldDB" id="A0A0C7N953"/>
<dbReference type="EMBL" id="LN736370">
    <property type="protein sequence ID" value="CEP64433.1"/>
    <property type="molecule type" value="Genomic_DNA"/>
</dbReference>
<dbReference type="HOGENOM" id="CLU_114202_0_0_1"/>
<reference evidence="3 4" key="1">
    <citation type="submission" date="2014-12" db="EMBL/GenBank/DDBJ databases">
        <authorList>
            <person name="Neuveglise Cecile"/>
        </authorList>
    </citation>
    <scope>NUCLEOTIDE SEQUENCE [LARGE SCALE GENOMIC DNA]</scope>
    <source>
        <strain evidence="3 4">CBS 12615</strain>
    </source>
</reference>
<keyword evidence="2" id="KW-0812">Transmembrane</keyword>
<organism evidence="3 4">
    <name type="scientific">Lachancea lanzarotensis</name>
    <dbReference type="NCBI Taxonomy" id="1245769"/>
    <lineage>
        <taxon>Eukaryota</taxon>
        <taxon>Fungi</taxon>
        <taxon>Dikarya</taxon>
        <taxon>Ascomycota</taxon>
        <taxon>Saccharomycotina</taxon>
        <taxon>Saccharomycetes</taxon>
        <taxon>Saccharomycetales</taxon>
        <taxon>Saccharomycetaceae</taxon>
        <taxon>Lachancea</taxon>
    </lineage>
</organism>
<feature type="transmembrane region" description="Helical" evidence="2">
    <location>
        <begin position="172"/>
        <end position="194"/>
    </location>
</feature>
<dbReference type="RefSeq" id="XP_022630640.1">
    <property type="nucleotide sequence ID" value="XM_022775272.1"/>
</dbReference>
<sequence length="204" mass="23550">MSATESLTVVEYALPPFEEYTKTYSCQCKSCLLCEKTQFWMPRLFFAGFIFPVCWILVVAIFAYTCFAVPHDFELPPITDDEQPTLFELEMHRKCICKAKEVSPDKRILPNENNKNDSSPPPNRLDTPLSRSRPNTARLSQILASARSDYIHSVASDVIQWHTKLYKFRLNWALRAGLSSVCYITVILFLVLTFRSSRKMPRKP</sequence>